<dbReference type="EMBL" id="CM044707">
    <property type="protein sequence ID" value="KAI5653265.1"/>
    <property type="molecule type" value="Genomic_DNA"/>
</dbReference>
<proteinExistence type="predicted"/>
<organism evidence="1 2">
    <name type="scientific">Catharanthus roseus</name>
    <name type="common">Madagascar periwinkle</name>
    <name type="synonym">Vinca rosea</name>
    <dbReference type="NCBI Taxonomy" id="4058"/>
    <lineage>
        <taxon>Eukaryota</taxon>
        <taxon>Viridiplantae</taxon>
        <taxon>Streptophyta</taxon>
        <taxon>Embryophyta</taxon>
        <taxon>Tracheophyta</taxon>
        <taxon>Spermatophyta</taxon>
        <taxon>Magnoliopsida</taxon>
        <taxon>eudicotyledons</taxon>
        <taxon>Gunneridae</taxon>
        <taxon>Pentapetalae</taxon>
        <taxon>asterids</taxon>
        <taxon>lamiids</taxon>
        <taxon>Gentianales</taxon>
        <taxon>Apocynaceae</taxon>
        <taxon>Rauvolfioideae</taxon>
        <taxon>Vinceae</taxon>
        <taxon>Catharanthinae</taxon>
        <taxon>Catharanthus</taxon>
    </lineage>
</organism>
<comment type="caution">
    <text evidence="1">The sequence shown here is derived from an EMBL/GenBank/DDBJ whole genome shotgun (WGS) entry which is preliminary data.</text>
</comment>
<protein>
    <submittedName>
        <fullName evidence="1">Uncharacterized protein</fullName>
    </submittedName>
</protein>
<keyword evidence="2" id="KW-1185">Reference proteome</keyword>
<evidence type="ECO:0000313" key="1">
    <source>
        <dbReference type="EMBL" id="KAI5653265.1"/>
    </source>
</evidence>
<dbReference type="Proteomes" id="UP001060085">
    <property type="component" value="Linkage Group LG07"/>
</dbReference>
<gene>
    <name evidence="1" type="ORF">M9H77_30452</name>
</gene>
<sequence>MRKVKEEKKVHIEALKNVEESNKEGLLGNKITKFRAIGWNFFSVRTNLTDDDLNNLDITLPTPLLYQSMTKEICNHSRERRNQFIGKNHVFFLQLKLEFFCTASAARIFFCCPQFFAVAVQISAGFCLISASASFGIFYCRKFCSLLLPFLCCFAASSFVRCGWFSAAICLHATPTANLCGFFFSCLCTVAAVSAAVFFNSLSSSSIAAPSP</sequence>
<name>A0ACB9ZYC4_CATRO</name>
<reference evidence="2" key="1">
    <citation type="journal article" date="2023" name="Nat. Plants">
        <title>Single-cell RNA sequencing provides a high-resolution roadmap for understanding the multicellular compartmentation of specialized metabolism.</title>
        <authorList>
            <person name="Sun S."/>
            <person name="Shen X."/>
            <person name="Li Y."/>
            <person name="Li Y."/>
            <person name="Wang S."/>
            <person name="Li R."/>
            <person name="Zhang H."/>
            <person name="Shen G."/>
            <person name="Guo B."/>
            <person name="Wei J."/>
            <person name="Xu J."/>
            <person name="St-Pierre B."/>
            <person name="Chen S."/>
            <person name="Sun C."/>
        </authorList>
    </citation>
    <scope>NUCLEOTIDE SEQUENCE [LARGE SCALE GENOMIC DNA]</scope>
</reference>
<evidence type="ECO:0000313" key="2">
    <source>
        <dbReference type="Proteomes" id="UP001060085"/>
    </source>
</evidence>
<accession>A0ACB9ZYC4</accession>